<accession>A0A2U9IG18</accession>
<dbReference type="AlphaFoldDB" id="A0A2U9IG18"/>
<organism evidence="1 2">
    <name type="scientific">Acidianus brierleyi</name>
    <dbReference type="NCBI Taxonomy" id="41673"/>
    <lineage>
        <taxon>Archaea</taxon>
        <taxon>Thermoproteota</taxon>
        <taxon>Thermoprotei</taxon>
        <taxon>Sulfolobales</taxon>
        <taxon>Sulfolobaceae</taxon>
        <taxon>Acidianus</taxon>
    </lineage>
</organism>
<dbReference type="KEGG" id="abri:DFR85_10705"/>
<gene>
    <name evidence="1" type="ORF">DFR85_10705</name>
</gene>
<dbReference type="EMBL" id="CP029289">
    <property type="protein sequence ID" value="AWR94997.1"/>
    <property type="molecule type" value="Genomic_DNA"/>
</dbReference>
<dbReference type="OrthoDB" id="40645at2157"/>
<proteinExistence type="predicted"/>
<name>A0A2U9IG18_9CREN</name>
<evidence type="ECO:0000313" key="2">
    <source>
        <dbReference type="Proteomes" id="UP000248044"/>
    </source>
</evidence>
<protein>
    <submittedName>
        <fullName evidence="1">Uncharacterized protein</fullName>
    </submittedName>
</protein>
<dbReference type="Proteomes" id="UP000248044">
    <property type="component" value="Chromosome"/>
</dbReference>
<sequence length="68" mass="7792">MMKIAEVLVVEDFSGKKINEEKVKEAIMEMKKNNVENVIVSTIHIPKWDTEDNDILGIHVIVREVAET</sequence>
<evidence type="ECO:0000313" key="1">
    <source>
        <dbReference type="EMBL" id="AWR94997.1"/>
    </source>
</evidence>
<keyword evidence="2" id="KW-1185">Reference proteome</keyword>
<reference evidence="1 2" key="1">
    <citation type="submission" date="2018-05" db="EMBL/GenBank/DDBJ databases">
        <title>Complete Genome Sequences of Extremely Thermoacidophilic, Metal-Mobilizing Type-Strain Members of the Archaeal Family Sulfolobaceae: Acidianus brierleyi DSM-1651T, Acidianus sulfidivorans DSM-18786T, Metallosphaera hakonensis DSM-7519T, and Metallosphaera prunae DSM-10039T.</title>
        <authorList>
            <person name="Counts J.A."/>
            <person name="Kelly R.M."/>
        </authorList>
    </citation>
    <scope>NUCLEOTIDE SEQUENCE [LARGE SCALE GENOMIC DNA]</scope>
    <source>
        <strain evidence="1 2">DSM 1651</strain>
    </source>
</reference>